<dbReference type="InterPro" id="IPR035965">
    <property type="entry name" value="PAS-like_dom_sf"/>
</dbReference>
<name>A0A7S1BUS2_9STRA</name>
<accession>A0A7S1BUS2</accession>
<dbReference type="InterPro" id="IPR000014">
    <property type="entry name" value="PAS"/>
</dbReference>
<dbReference type="PROSITE" id="PS50112">
    <property type="entry name" value="PAS"/>
    <property type="match status" value="1"/>
</dbReference>
<dbReference type="Gene3D" id="3.30.450.20">
    <property type="entry name" value="PAS domain"/>
    <property type="match status" value="1"/>
</dbReference>
<dbReference type="Pfam" id="PF13188">
    <property type="entry name" value="PAS_8"/>
    <property type="match status" value="1"/>
</dbReference>
<organism evidence="3">
    <name type="scientific">Corethron hystrix</name>
    <dbReference type="NCBI Taxonomy" id="216773"/>
    <lineage>
        <taxon>Eukaryota</taxon>
        <taxon>Sar</taxon>
        <taxon>Stramenopiles</taxon>
        <taxon>Ochrophyta</taxon>
        <taxon>Bacillariophyta</taxon>
        <taxon>Coscinodiscophyceae</taxon>
        <taxon>Corethrophycidae</taxon>
        <taxon>Corethrales</taxon>
        <taxon>Corethraceae</taxon>
        <taxon>Corethron</taxon>
    </lineage>
</organism>
<feature type="domain" description="PAS" evidence="2">
    <location>
        <begin position="223"/>
        <end position="265"/>
    </location>
</feature>
<proteinExistence type="predicted"/>
<reference evidence="3" key="1">
    <citation type="submission" date="2021-01" db="EMBL/GenBank/DDBJ databases">
        <authorList>
            <person name="Corre E."/>
            <person name="Pelletier E."/>
            <person name="Niang G."/>
            <person name="Scheremetjew M."/>
            <person name="Finn R."/>
            <person name="Kale V."/>
            <person name="Holt S."/>
            <person name="Cochrane G."/>
            <person name="Meng A."/>
            <person name="Brown T."/>
            <person name="Cohen L."/>
        </authorList>
    </citation>
    <scope>NUCLEOTIDE SEQUENCE</scope>
    <source>
        <strain evidence="3">308</strain>
    </source>
</reference>
<evidence type="ECO:0000313" key="3">
    <source>
        <dbReference type="EMBL" id="CAD8897282.1"/>
    </source>
</evidence>
<gene>
    <name evidence="3" type="ORF">CHYS00102_LOCUS24496</name>
</gene>
<dbReference type="EMBL" id="HBFR01033552">
    <property type="protein sequence ID" value="CAD8897282.1"/>
    <property type="molecule type" value="Transcribed_RNA"/>
</dbReference>
<protein>
    <recommendedName>
        <fullName evidence="2">PAS domain-containing protein</fullName>
    </recommendedName>
</protein>
<dbReference type="SUPFAM" id="SSF55785">
    <property type="entry name" value="PYP-like sensor domain (PAS domain)"/>
    <property type="match status" value="1"/>
</dbReference>
<dbReference type="CDD" id="cd00130">
    <property type="entry name" value="PAS"/>
    <property type="match status" value="1"/>
</dbReference>
<feature type="region of interest" description="Disordered" evidence="1">
    <location>
        <begin position="199"/>
        <end position="219"/>
    </location>
</feature>
<dbReference type="AlphaFoldDB" id="A0A7S1BUS2"/>
<evidence type="ECO:0000259" key="2">
    <source>
        <dbReference type="PROSITE" id="PS50112"/>
    </source>
</evidence>
<dbReference type="NCBIfam" id="TIGR00229">
    <property type="entry name" value="sensory_box"/>
    <property type="match status" value="1"/>
</dbReference>
<feature type="compositionally biased region" description="Low complexity" evidence="1">
    <location>
        <begin position="200"/>
        <end position="213"/>
    </location>
</feature>
<sequence>MDRSFAGIFDRTCDDRTSASHVLEYDAAASALKPGIDGSPPPLQSPPPSSLTPFAVFDAPIELRLNFLRSATDQGIPTSSHANEIYNLNAIMCCPREFGRSRIPFRSDALRYTDARYDRRHVRRTKRSQERERARRIVEKISDIRQLMARDGVPVPSDLKTEVLNSLPEYVRHLQKNVAAKARRLREVRREILLREEDAGSANSSSGEESSSAGDDRTASRLGEESFAAIFRTSSQPLAVAGFDGTILLGNDRFLRLLGLSEESVGHASLFNLVQRGFLARLYNFIAKLLQLARQSQVHDDLRLLSQDFKTDQGLSMQISPIFSYATKMLHLHCYVQTKQIH</sequence>
<evidence type="ECO:0000256" key="1">
    <source>
        <dbReference type="SAM" id="MobiDB-lite"/>
    </source>
</evidence>
<dbReference type="SMART" id="SM00091">
    <property type="entry name" value="PAS"/>
    <property type="match status" value="1"/>
</dbReference>